<organism evidence="1 2">
    <name type="scientific">Trifolium medium</name>
    <dbReference type="NCBI Taxonomy" id="97028"/>
    <lineage>
        <taxon>Eukaryota</taxon>
        <taxon>Viridiplantae</taxon>
        <taxon>Streptophyta</taxon>
        <taxon>Embryophyta</taxon>
        <taxon>Tracheophyta</taxon>
        <taxon>Spermatophyta</taxon>
        <taxon>Magnoliopsida</taxon>
        <taxon>eudicotyledons</taxon>
        <taxon>Gunneridae</taxon>
        <taxon>Pentapetalae</taxon>
        <taxon>rosids</taxon>
        <taxon>fabids</taxon>
        <taxon>Fabales</taxon>
        <taxon>Fabaceae</taxon>
        <taxon>Papilionoideae</taxon>
        <taxon>50 kb inversion clade</taxon>
        <taxon>NPAAA clade</taxon>
        <taxon>Hologalegina</taxon>
        <taxon>IRL clade</taxon>
        <taxon>Trifolieae</taxon>
        <taxon>Trifolium</taxon>
    </lineage>
</organism>
<dbReference type="AlphaFoldDB" id="A0A392P8Q3"/>
<accession>A0A392P8Q3</accession>
<evidence type="ECO:0000313" key="1">
    <source>
        <dbReference type="EMBL" id="MCI08501.1"/>
    </source>
</evidence>
<dbReference type="Proteomes" id="UP000265520">
    <property type="component" value="Unassembled WGS sequence"/>
</dbReference>
<gene>
    <name evidence="1" type="ORF">A2U01_0029578</name>
</gene>
<reference evidence="1 2" key="1">
    <citation type="journal article" date="2018" name="Front. Plant Sci.">
        <title>Red Clover (Trifolium pratense) and Zigzag Clover (T. medium) - A Picture of Genomic Similarities and Differences.</title>
        <authorList>
            <person name="Dluhosova J."/>
            <person name="Istvanek J."/>
            <person name="Nedelnik J."/>
            <person name="Repkova J."/>
        </authorList>
    </citation>
    <scope>NUCLEOTIDE SEQUENCE [LARGE SCALE GENOMIC DNA]</scope>
    <source>
        <strain evidence="2">cv. 10/8</strain>
        <tissue evidence="1">Leaf</tissue>
    </source>
</reference>
<protein>
    <submittedName>
        <fullName evidence="1">Uncharacterized protein</fullName>
    </submittedName>
</protein>
<name>A0A392P8Q3_9FABA</name>
<proteinExistence type="predicted"/>
<sequence length="96" mass="10503">GDEAVVDDGETTTKINNVIGVRSVLNDLNDGGRVDGDGGGEDRWCGRRGRELRWASVVRERCTPAAVAAVVNSGEEQCTMREMAKKETKVRKKIKK</sequence>
<comment type="caution">
    <text evidence="1">The sequence shown here is derived from an EMBL/GenBank/DDBJ whole genome shotgun (WGS) entry which is preliminary data.</text>
</comment>
<feature type="non-terminal residue" evidence="1">
    <location>
        <position position="1"/>
    </location>
</feature>
<dbReference type="EMBL" id="LXQA010069240">
    <property type="protein sequence ID" value="MCI08501.1"/>
    <property type="molecule type" value="Genomic_DNA"/>
</dbReference>
<keyword evidence="2" id="KW-1185">Reference proteome</keyword>
<evidence type="ECO:0000313" key="2">
    <source>
        <dbReference type="Proteomes" id="UP000265520"/>
    </source>
</evidence>